<dbReference type="RefSeq" id="WP_270167430.1">
    <property type="nucleotide sequence ID" value="NZ_CP089391.1"/>
</dbReference>
<dbReference type="Gene3D" id="3.40.50.150">
    <property type="entry name" value="Vaccinia Virus protein VP39"/>
    <property type="match status" value="1"/>
</dbReference>
<accession>A0ABY7MPI9</accession>
<keyword evidence="2" id="KW-0489">Methyltransferase</keyword>
<evidence type="ECO:0000259" key="1">
    <source>
        <dbReference type="Pfam" id="PF08241"/>
    </source>
</evidence>
<dbReference type="InterPro" id="IPR029063">
    <property type="entry name" value="SAM-dependent_MTases_sf"/>
</dbReference>
<evidence type="ECO:0000313" key="3">
    <source>
        <dbReference type="Proteomes" id="UP001179614"/>
    </source>
</evidence>
<proteinExistence type="predicted"/>
<dbReference type="GO" id="GO:0032259">
    <property type="term" value="P:methylation"/>
    <property type="evidence" value="ECO:0007669"/>
    <property type="project" value="UniProtKB-KW"/>
</dbReference>
<dbReference type="InterPro" id="IPR013216">
    <property type="entry name" value="Methyltransf_11"/>
</dbReference>
<feature type="domain" description="Methyltransferase type 11" evidence="1">
    <location>
        <begin position="77"/>
        <end position="166"/>
    </location>
</feature>
<dbReference type="EMBL" id="CP089391">
    <property type="protein sequence ID" value="WBL80331.1"/>
    <property type="molecule type" value="Genomic_DNA"/>
</dbReference>
<dbReference type="PANTHER" id="PTHR43591">
    <property type="entry name" value="METHYLTRANSFERASE"/>
    <property type="match status" value="1"/>
</dbReference>
<dbReference type="SUPFAM" id="SSF53335">
    <property type="entry name" value="S-adenosyl-L-methionine-dependent methyltransferases"/>
    <property type="match status" value="1"/>
</dbReference>
<organism evidence="2 3">
    <name type="scientific">Bradyrhizobium xenonodulans</name>
    <dbReference type="NCBI Taxonomy" id="2736875"/>
    <lineage>
        <taxon>Bacteria</taxon>
        <taxon>Pseudomonadati</taxon>
        <taxon>Pseudomonadota</taxon>
        <taxon>Alphaproteobacteria</taxon>
        <taxon>Hyphomicrobiales</taxon>
        <taxon>Nitrobacteraceae</taxon>
        <taxon>Bradyrhizobium</taxon>
    </lineage>
</organism>
<dbReference type="Pfam" id="PF08241">
    <property type="entry name" value="Methyltransf_11"/>
    <property type="match status" value="1"/>
</dbReference>
<dbReference type="Proteomes" id="UP001179614">
    <property type="component" value="Chromosome"/>
</dbReference>
<dbReference type="GO" id="GO:0008168">
    <property type="term" value="F:methyltransferase activity"/>
    <property type="evidence" value="ECO:0007669"/>
    <property type="project" value="UniProtKB-KW"/>
</dbReference>
<evidence type="ECO:0000313" key="2">
    <source>
        <dbReference type="EMBL" id="WBL80331.1"/>
    </source>
</evidence>
<reference evidence="2" key="1">
    <citation type="submission" date="2021-12" db="EMBL/GenBank/DDBJ databases">
        <title>Bradyrhizobium xenonodulans sp. nov.</title>
        <authorList>
            <person name="Claassens R."/>
            <person name="Venter S.N."/>
            <person name="Beukes C.W."/>
            <person name="Stepkowski T."/>
            <person name="Steenkamp E.T."/>
        </authorList>
    </citation>
    <scope>NUCLEOTIDE SEQUENCE</scope>
    <source>
        <strain evidence="2">14AB</strain>
    </source>
</reference>
<keyword evidence="3" id="KW-1185">Reference proteome</keyword>
<protein>
    <submittedName>
        <fullName evidence="2">Class I SAM-dependent methyltransferase</fullName>
    </submittedName>
</protein>
<sequence length="277" mass="30825">MVLENRPVISPVAIRGPHMIISPRSIERDPACDTKAALGAFLSRNPFPDPLTLGFFYREKMRAIHRIAPAEPLSRILDIGGGRSGISALLYPEAEVVNLDVDPNYASAPCNSWPGVSFVCGDAVKLPFPDQSFDAVVLFDLLEHVVDDFAAAREVRRVVRSGGWILLSTPKNTWCYPHFRIMKPLCPPEEKLFAEWGHVRRGYSETDLTQLFERQPNKLASFCSPSTAIGHDIAFSNLNRRSKLALWIATSPLTYLGYGLDRGHSQGSEHVAAWRVD</sequence>
<dbReference type="CDD" id="cd02440">
    <property type="entry name" value="AdoMet_MTases"/>
    <property type="match status" value="1"/>
</dbReference>
<gene>
    <name evidence="2" type="ORF">I3J27_07890</name>
</gene>
<keyword evidence="2" id="KW-0808">Transferase</keyword>
<name>A0ABY7MPI9_9BRAD</name>